<evidence type="ECO:0000256" key="9">
    <source>
        <dbReference type="ARBA" id="ARBA00023136"/>
    </source>
</evidence>
<evidence type="ECO:0000256" key="6">
    <source>
        <dbReference type="ARBA" id="ARBA00022679"/>
    </source>
</evidence>
<evidence type="ECO:0000313" key="12">
    <source>
        <dbReference type="Proteomes" id="UP000594262"/>
    </source>
</evidence>
<dbReference type="RefSeq" id="XP_066917073.1">
    <property type="nucleotide sequence ID" value="XM_067060972.1"/>
</dbReference>
<proteinExistence type="inferred from homology"/>
<feature type="transmembrane region" description="Helical" evidence="10">
    <location>
        <begin position="200"/>
        <end position="219"/>
    </location>
</feature>
<keyword evidence="8 10" id="KW-1133">Transmembrane helix</keyword>
<comment type="similarity">
    <text evidence="3">Belongs to the UbiA prenyltransferase family.</text>
</comment>
<comment type="subcellular location">
    <subcellularLocation>
        <location evidence="1">Membrane</location>
        <topology evidence="1">Multi-pass membrane protein</topology>
    </subcellularLocation>
</comment>
<evidence type="ECO:0000256" key="5">
    <source>
        <dbReference type="ARBA" id="ARBA00022602"/>
    </source>
</evidence>
<dbReference type="GO" id="GO:0042371">
    <property type="term" value="P:vitamin K biosynthetic process"/>
    <property type="evidence" value="ECO:0007669"/>
    <property type="project" value="TreeGrafter"/>
</dbReference>
<feature type="transmembrane region" description="Helical" evidence="10">
    <location>
        <begin position="170"/>
        <end position="188"/>
    </location>
</feature>
<dbReference type="EnsemblMetazoa" id="CLYHEMT018854.1">
    <property type="protein sequence ID" value="CLYHEMP018854.1"/>
    <property type="gene ID" value="CLYHEMG018854"/>
</dbReference>
<protein>
    <submittedName>
        <fullName evidence="11">Uncharacterized protein</fullName>
    </submittedName>
</protein>
<feature type="transmembrane region" description="Helical" evidence="10">
    <location>
        <begin position="37"/>
        <end position="61"/>
    </location>
</feature>
<evidence type="ECO:0000256" key="3">
    <source>
        <dbReference type="ARBA" id="ARBA00005985"/>
    </source>
</evidence>
<evidence type="ECO:0000313" key="11">
    <source>
        <dbReference type="EnsemblMetazoa" id="CLYHEMP018854.1"/>
    </source>
</evidence>
<dbReference type="CDD" id="cd13962">
    <property type="entry name" value="PT_UbiA_UBIAD1"/>
    <property type="match status" value="1"/>
</dbReference>
<keyword evidence="5" id="KW-0637">Prenyltransferase</keyword>
<dbReference type="GeneID" id="136804268"/>
<dbReference type="Proteomes" id="UP000594262">
    <property type="component" value="Unplaced"/>
</dbReference>
<dbReference type="Pfam" id="PF01040">
    <property type="entry name" value="UbiA"/>
    <property type="match status" value="1"/>
</dbReference>
<dbReference type="InterPro" id="IPR044878">
    <property type="entry name" value="UbiA_sf"/>
</dbReference>
<dbReference type="GO" id="GO:0004659">
    <property type="term" value="F:prenyltransferase activity"/>
    <property type="evidence" value="ECO:0007669"/>
    <property type="project" value="UniProtKB-KW"/>
</dbReference>
<comment type="pathway">
    <text evidence="2">Quinol/quinone metabolism; menaquinone biosynthesis.</text>
</comment>
<dbReference type="InterPro" id="IPR026046">
    <property type="entry name" value="UBIAD1"/>
</dbReference>
<dbReference type="PIRSF" id="PIRSF005355">
    <property type="entry name" value="UBIAD1"/>
    <property type="match status" value="1"/>
</dbReference>
<evidence type="ECO:0000256" key="1">
    <source>
        <dbReference type="ARBA" id="ARBA00004141"/>
    </source>
</evidence>
<feature type="transmembrane region" description="Helical" evidence="10">
    <location>
        <begin position="143"/>
        <end position="164"/>
    </location>
</feature>
<keyword evidence="7 10" id="KW-0812">Transmembrane</keyword>
<dbReference type="OrthoDB" id="203513at2759"/>
<sequence length="286" mass="32244">MEKYILASRPWSLSASLIPALLGNILAYKEVSKDFHIWVAILTTLCIICVHIAGNFINTYYDFINGVDGPKSADLTLVTNILLPSVVWNLSISCYLLSLLFFFVLLCICNVTFDIVLLFTFGVGLSFLYTGGLQLKYAAMGDLVIILTFGPIAVLFAFVSQTYIFSLQPLVLSLPIICLTEAILHANNYRDYDEDQQKQIKTLAMILGKPFSTIFYLALTTMPFVWTFRMGCFVNKAFFLPLVLIPNMLSLQRKCMNGDLEMLDQLTAQMHLLYGALYLYAVIYSF</sequence>
<dbReference type="InterPro" id="IPR000537">
    <property type="entry name" value="UbiA_prenyltransferase"/>
</dbReference>
<dbReference type="GO" id="GO:0009234">
    <property type="term" value="P:menaquinone biosynthetic process"/>
    <property type="evidence" value="ECO:0007669"/>
    <property type="project" value="UniProtKB-UniPathway"/>
</dbReference>
<reference evidence="11" key="1">
    <citation type="submission" date="2021-01" db="UniProtKB">
        <authorList>
            <consortium name="EnsemblMetazoa"/>
        </authorList>
    </citation>
    <scope>IDENTIFICATION</scope>
</reference>
<name>A0A7M5X9F9_9CNID</name>
<feature type="transmembrane region" description="Helical" evidence="10">
    <location>
        <begin position="81"/>
        <end position="105"/>
    </location>
</feature>
<keyword evidence="6" id="KW-0808">Transferase</keyword>
<evidence type="ECO:0000256" key="10">
    <source>
        <dbReference type="SAM" id="Phobius"/>
    </source>
</evidence>
<keyword evidence="12" id="KW-1185">Reference proteome</keyword>
<evidence type="ECO:0000256" key="7">
    <source>
        <dbReference type="ARBA" id="ARBA00022692"/>
    </source>
</evidence>
<organism evidence="11 12">
    <name type="scientific">Clytia hemisphaerica</name>
    <dbReference type="NCBI Taxonomy" id="252671"/>
    <lineage>
        <taxon>Eukaryota</taxon>
        <taxon>Metazoa</taxon>
        <taxon>Cnidaria</taxon>
        <taxon>Hydrozoa</taxon>
        <taxon>Hydroidolina</taxon>
        <taxon>Leptothecata</taxon>
        <taxon>Obeliida</taxon>
        <taxon>Clytiidae</taxon>
        <taxon>Clytia</taxon>
    </lineage>
</organism>
<dbReference type="PANTHER" id="PTHR13929:SF0">
    <property type="entry name" value="UBIA PRENYLTRANSFERASE DOMAIN-CONTAINING PROTEIN 1"/>
    <property type="match status" value="1"/>
</dbReference>
<evidence type="ECO:0000256" key="4">
    <source>
        <dbReference type="ARBA" id="ARBA00022428"/>
    </source>
</evidence>
<feature type="transmembrane region" description="Helical" evidence="10">
    <location>
        <begin position="266"/>
        <end position="284"/>
    </location>
</feature>
<feature type="transmembrane region" description="Helical" evidence="10">
    <location>
        <begin position="225"/>
        <end position="245"/>
    </location>
</feature>
<dbReference type="PANTHER" id="PTHR13929">
    <property type="entry name" value="1,4-DIHYDROXY-2-NAPHTHOATE OCTAPRENYLTRANSFERASE"/>
    <property type="match status" value="1"/>
</dbReference>
<dbReference type="UniPathway" id="UPA00079"/>
<keyword evidence="4" id="KW-0474">Menaquinone biosynthesis</keyword>
<dbReference type="Gene3D" id="1.10.357.140">
    <property type="entry name" value="UbiA prenyltransferase"/>
    <property type="match status" value="1"/>
</dbReference>
<dbReference type="AlphaFoldDB" id="A0A7M5X9F9"/>
<keyword evidence="9 10" id="KW-0472">Membrane</keyword>
<dbReference type="GO" id="GO:0005783">
    <property type="term" value="C:endoplasmic reticulum"/>
    <property type="evidence" value="ECO:0007669"/>
    <property type="project" value="TreeGrafter"/>
</dbReference>
<dbReference type="GO" id="GO:0000139">
    <property type="term" value="C:Golgi membrane"/>
    <property type="evidence" value="ECO:0007669"/>
    <property type="project" value="TreeGrafter"/>
</dbReference>
<accession>A0A7M5X9F9</accession>
<feature type="transmembrane region" description="Helical" evidence="10">
    <location>
        <begin position="111"/>
        <end position="131"/>
    </location>
</feature>
<evidence type="ECO:0000256" key="2">
    <source>
        <dbReference type="ARBA" id="ARBA00004863"/>
    </source>
</evidence>
<evidence type="ECO:0000256" key="8">
    <source>
        <dbReference type="ARBA" id="ARBA00022989"/>
    </source>
</evidence>